<sequence length="277" mass="31304">MNLKKWGRLSLFLLPLAGIIVGLAVWGPEELARYRDRGILNQIQTQETAMGAEGYRYSLSNNDKVYILSKCLNSQVLPESEQNALTRTEPDYQEFTGNYAFVANRKDSSGQEPSESRGITLCNQAVQELKELGILPEGVRELSESSYNAVLYSAFDVPEPWNNVLVWKIDLGTALQNADKANRLLDAYVDADTGKLYEFYVRTDITSWSMVDADSIVSAWAEYMGLGEPQEYENTNPLSENTPYFKKYSFVGMEEDNTVVTIGFYEGINELYLKISR</sequence>
<accession>A0A2K4ZK70</accession>
<protein>
    <submittedName>
        <fullName evidence="1">Uncharacterized protein</fullName>
    </submittedName>
</protein>
<evidence type="ECO:0000313" key="2">
    <source>
        <dbReference type="Proteomes" id="UP000236311"/>
    </source>
</evidence>
<dbReference type="OrthoDB" id="2037345at2"/>
<proteinExistence type="predicted"/>
<name>A0A2K4ZK70_9FIRM</name>
<keyword evidence="2" id="KW-1185">Reference proteome</keyword>
<evidence type="ECO:0000313" key="1">
    <source>
        <dbReference type="EMBL" id="SOY30869.1"/>
    </source>
</evidence>
<dbReference type="EMBL" id="OFSM01000020">
    <property type="protein sequence ID" value="SOY30869.1"/>
    <property type="molecule type" value="Genomic_DNA"/>
</dbReference>
<gene>
    <name evidence="1" type="ORF">AMURIS_03603</name>
</gene>
<reference evidence="1 2" key="1">
    <citation type="submission" date="2018-01" db="EMBL/GenBank/DDBJ databases">
        <authorList>
            <person name="Gaut B.S."/>
            <person name="Morton B.R."/>
            <person name="Clegg M.T."/>
            <person name="Duvall M.R."/>
        </authorList>
    </citation>
    <scope>NUCLEOTIDE SEQUENCE [LARGE SCALE GENOMIC DNA]</scope>
    <source>
        <strain evidence="1">GP69</strain>
    </source>
</reference>
<organism evidence="1 2">
    <name type="scientific">Acetatifactor muris</name>
    <dbReference type="NCBI Taxonomy" id="879566"/>
    <lineage>
        <taxon>Bacteria</taxon>
        <taxon>Bacillati</taxon>
        <taxon>Bacillota</taxon>
        <taxon>Clostridia</taxon>
        <taxon>Lachnospirales</taxon>
        <taxon>Lachnospiraceae</taxon>
        <taxon>Acetatifactor</taxon>
    </lineage>
</organism>
<dbReference type="Proteomes" id="UP000236311">
    <property type="component" value="Unassembled WGS sequence"/>
</dbReference>
<dbReference type="AlphaFoldDB" id="A0A2K4ZK70"/>